<dbReference type="Proteomes" id="UP001357485">
    <property type="component" value="Unassembled WGS sequence"/>
</dbReference>
<keyword evidence="3" id="KW-1185">Reference proteome</keyword>
<dbReference type="GO" id="GO:0032259">
    <property type="term" value="P:methylation"/>
    <property type="evidence" value="ECO:0007669"/>
    <property type="project" value="UniProtKB-KW"/>
</dbReference>
<reference evidence="2 3" key="1">
    <citation type="submission" date="2023-08" db="EMBL/GenBank/DDBJ databases">
        <title>Black Yeasts Isolated from many extreme environments.</title>
        <authorList>
            <person name="Coleine C."/>
            <person name="Stajich J.E."/>
            <person name="Selbmann L."/>
        </authorList>
    </citation>
    <scope>NUCLEOTIDE SEQUENCE [LARGE SCALE GENOMIC DNA]</scope>
    <source>
        <strain evidence="2 3">CCFEE 536</strain>
    </source>
</reference>
<comment type="caution">
    <text evidence="2">The sequence shown here is derived from an EMBL/GenBank/DDBJ whole genome shotgun (WGS) entry which is preliminary data.</text>
</comment>
<keyword evidence="2" id="KW-0808">Transferase</keyword>
<protein>
    <submittedName>
        <fullName evidence="2">tRNA(M5U54)methyltransferase</fullName>
        <ecNumber evidence="2">2.1.1.35</ecNumber>
    </submittedName>
</protein>
<evidence type="ECO:0000313" key="2">
    <source>
        <dbReference type="EMBL" id="KAK5171631.1"/>
    </source>
</evidence>
<feature type="region of interest" description="Disordered" evidence="1">
    <location>
        <begin position="1"/>
        <end position="54"/>
    </location>
</feature>
<evidence type="ECO:0000256" key="1">
    <source>
        <dbReference type="SAM" id="MobiDB-lite"/>
    </source>
</evidence>
<name>A0ABR0LI09_9PEZI</name>
<dbReference type="EMBL" id="JAVRRA010020174">
    <property type="protein sequence ID" value="KAK5171631.1"/>
    <property type="molecule type" value="Genomic_DNA"/>
</dbReference>
<evidence type="ECO:0000313" key="3">
    <source>
        <dbReference type="Proteomes" id="UP001357485"/>
    </source>
</evidence>
<feature type="compositionally biased region" description="Basic and acidic residues" evidence="1">
    <location>
        <begin position="11"/>
        <end position="22"/>
    </location>
</feature>
<dbReference type="GO" id="GO:0030697">
    <property type="term" value="F:tRNA (uracil(54)-C5)-methyltransferase activity, S-adenosyl methionine-dependent"/>
    <property type="evidence" value="ECO:0007669"/>
    <property type="project" value="UniProtKB-EC"/>
</dbReference>
<proteinExistence type="predicted"/>
<sequence>YTRGATLLLRETTERVQKDQKNGDAAAEAPEEEKKKKKKKMDAQAVAVRPQASDDTIIEDRGDYLHKKTCITDNNATTTEYVDDYIFTNPAVPSSRTTTRSSLFSHNTSVIMFCLLLPPQAQHRKSQTS</sequence>
<organism evidence="2 3">
    <name type="scientific">Cryomyces antarcticus</name>
    <dbReference type="NCBI Taxonomy" id="329879"/>
    <lineage>
        <taxon>Eukaryota</taxon>
        <taxon>Fungi</taxon>
        <taxon>Dikarya</taxon>
        <taxon>Ascomycota</taxon>
        <taxon>Pezizomycotina</taxon>
        <taxon>Dothideomycetes</taxon>
        <taxon>Dothideomycetes incertae sedis</taxon>
        <taxon>Cryomyces</taxon>
    </lineage>
</organism>
<feature type="non-terminal residue" evidence="2">
    <location>
        <position position="1"/>
    </location>
</feature>
<accession>A0ABR0LI09</accession>
<gene>
    <name evidence="2" type="primary">TRM2_3</name>
    <name evidence="2" type="ORF">LTR16_011754</name>
</gene>
<keyword evidence="2" id="KW-0489">Methyltransferase</keyword>
<dbReference type="EC" id="2.1.1.35" evidence="2"/>